<dbReference type="PATRIC" id="fig|1473.5.peg.396"/>
<evidence type="ECO:0000313" key="2">
    <source>
        <dbReference type="EMBL" id="KNE18831.1"/>
    </source>
</evidence>
<dbReference type="AlphaFoldDB" id="A0A0L0QJV0"/>
<dbReference type="InterPro" id="IPR000182">
    <property type="entry name" value="GNAT_dom"/>
</dbReference>
<dbReference type="EMBL" id="LGTO01000007">
    <property type="protein sequence ID" value="KNE18831.1"/>
    <property type="molecule type" value="Genomic_DNA"/>
</dbReference>
<dbReference type="SUPFAM" id="SSF55729">
    <property type="entry name" value="Acyl-CoA N-acyltransferases (Nat)"/>
    <property type="match status" value="1"/>
</dbReference>
<name>A0A0L0QJV0_VIRPA</name>
<accession>A0A0L0QJV0</accession>
<comment type="caution">
    <text evidence="2">The sequence shown here is derived from an EMBL/GenBank/DDBJ whole genome shotgun (WGS) entry which is preliminary data.</text>
</comment>
<dbReference type="Proteomes" id="UP000036780">
    <property type="component" value="Unassembled WGS sequence"/>
</dbReference>
<dbReference type="Pfam" id="PF00583">
    <property type="entry name" value="Acetyltransf_1"/>
    <property type="match status" value="1"/>
</dbReference>
<dbReference type="Gene3D" id="3.40.630.30">
    <property type="match status" value="1"/>
</dbReference>
<proteinExistence type="predicted"/>
<dbReference type="InterPro" id="IPR050276">
    <property type="entry name" value="MshD_Acetyltransferase"/>
</dbReference>
<dbReference type="InterPro" id="IPR016181">
    <property type="entry name" value="Acyl_CoA_acyltransferase"/>
</dbReference>
<dbReference type="OrthoDB" id="6382410at2"/>
<keyword evidence="3" id="KW-1185">Reference proteome</keyword>
<protein>
    <recommendedName>
        <fullName evidence="1">N-acetyltransferase domain-containing protein</fullName>
    </recommendedName>
</protein>
<reference evidence="3" key="1">
    <citation type="submission" date="2015-07" db="EMBL/GenBank/DDBJ databases">
        <title>Fjat-10053 dsm26.</title>
        <authorList>
            <person name="Liu B."/>
            <person name="Wang J."/>
            <person name="Zhu Y."/>
            <person name="Liu G."/>
            <person name="Chen Q."/>
            <person name="Chen Z."/>
            <person name="Lan J."/>
            <person name="Che J."/>
            <person name="Ge C."/>
            <person name="Shi H."/>
            <person name="Pan Z."/>
            <person name="Liu X."/>
        </authorList>
    </citation>
    <scope>NUCLEOTIDE SEQUENCE [LARGE SCALE GENOMIC DNA]</scope>
    <source>
        <strain evidence="3">DSM 26</strain>
    </source>
</reference>
<dbReference type="PROSITE" id="PS51186">
    <property type="entry name" value="GNAT"/>
    <property type="match status" value="1"/>
</dbReference>
<organism evidence="2 3">
    <name type="scientific">Virgibacillus pantothenticus</name>
    <dbReference type="NCBI Taxonomy" id="1473"/>
    <lineage>
        <taxon>Bacteria</taxon>
        <taxon>Bacillati</taxon>
        <taxon>Bacillota</taxon>
        <taxon>Bacilli</taxon>
        <taxon>Bacillales</taxon>
        <taxon>Bacillaceae</taxon>
        <taxon>Virgibacillus</taxon>
    </lineage>
</organism>
<evidence type="ECO:0000313" key="3">
    <source>
        <dbReference type="Proteomes" id="UP000036780"/>
    </source>
</evidence>
<evidence type="ECO:0000259" key="1">
    <source>
        <dbReference type="PROSITE" id="PS51186"/>
    </source>
</evidence>
<dbReference type="PANTHER" id="PTHR43617:SF20">
    <property type="entry name" value="N-ALPHA-ACETYLTRANSFERASE RIMI"/>
    <property type="match status" value="1"/>
</dbReference>
<dbReference type="GO" id="GO:0016747">
    <property type="term" value="F:acyltransferase activity, transferring groups other than amino-acyl groups"/>
    <property type="evidence" value="ECO:0007669"/>
    <property type="project" value="InterPro"/>
</dbReference>
<sequence>MYMEFTIRRATIKDKTDIINILQAAARWLQNKGIKQWGFLLAGNEDPAMEVEILAGNTYIAEIEGQIAGTFIASCEQNEWDVLMWGEKDDAAWYIHRLAVHQNYRGKQIGRQLLEWIETQLVGANSVLRLDCVADNPDLISFYDRAGYTFVGMKKDGEDRFALYEKELTI</sequence>
<dbReference type="CDD" id="cd04301">
    <property type="entry name" value="NAT_SF"/>
    <property type="match status" value="1"/>
</dbReference>
<feature type="domain" description="N-acetyltransferase" evidence="1">
    <location>
        <begin position="5"/>
        <end position="169"/>
    </location>
</feature>
<gene>
    <name evidence="2" type="ORF">AFK71_09565</name>
</gene>
<dbReference type="PANTHER" id="PTHR43617">
    <property type="entry name" value="L-AMINO ACID N-ACETYLTRANSFERASE"/>
    <property type="match status" value="1"/>
</dbReference>